<dbReference type="Pfam" id="PF11412">
    <property type="entry name" value="DsbD_N"/>
    <property type="match status" value="1"/>
</dbReference>
<dbReference type="Gene3D" id="1.50.10.10">
    <property type="match status" value="1"/>
</dbReference>
<reference evidence="3 4" key="1">
    <citation type="journal article" date="2019" name="Nat. Microbiol.">
        <title>Mediterranean grassland soil C-N compound turnover is dependent on rainfall and depth, and is mediated by genomically divergent microorganisms.</title>
        <authorList>
            <person name="Diamond S."/>
            <person name="Andeer P.F."/>
            <person name="Li Z."/>
            <person name="Crits-Christoph A."/>
            <person name="Burstein D."/>
            <person name="Anantharaman K."/>
            <person name="Lane K.R."/>
            <person name="Thomas B.C."/>
            <person name="Pan C."/>
            <person name="Northen T.R."/>
            <person name="Banfield J.F."/>
        </authorList>
    </citation>
    <scope>NUCLEOTIDE SEQUENCE [LARGE SCALE GENOMIC DNA]</scope>
    <source>
        <strain evidence="3">WS_1</strain>
    </source>
</reference>
<dbReference type="InterPro" id="IPR024705">
    <property type="entry name" value="Ssp411"/>
</dbReference>
<comment type="caution">
    <text evidence="3">The sequence shown here is derived from an EMBL/GenBank/DDBJ whole genome shotgun (WGS) entry which is preliminary data.</text>
</comment>
<dbReference type="SUPFAM" id="SSF48208">
    <property type="entry name" value="Six-hairpin glycosidases"/>
    <property type="match status" value="1"/>
</dbReference>
<dbReference type="GO" id="GO:0005975">
    <property type="term" value="P:carbohydrate metabolic process"/>
    <property type="evidence" value="ECO:0007669"/>
    <property type="project" value="InterPro"/>
</dbReference>
<accession>A0A538SIL6</accession>
<dbReference type="PANTHER" id="PTHR42899:SF1">
    <property type="entry name" value="SPERMATOGENESIS-ASSOCIATED PROTEIN 20"/>
    <property type="match status" value="1"/>
</dbReference>
<dbReference type="EMBL" id="VBOR01000018">
    <property type="protein sequence ID" value="TMQ51209.1"/>
    <property type="molecule type" value="Genomic_DNA"/>
</dbReference>
<dbReference type="InterPro" id="IPR028250">
    <property type="entry name" value="DsbDN"/>
</dbReference>
<gene>
    <name evidence="3" type="ORF">E6K71_00655</name>
</gene>
<name>A0A538SIL6_UNCEI</name>
<feature type="non-terminal residue" evidence="3">
    <location>
        <position position="1"/>
    </location>
</feature>
<dbReference type="AlphaFoldDB" id="A0A538SIL6"/>
<proteinExistence type="predicted"/>
<organism evidence="3 4">
    <name type="scientific">Eiseniibacteriota bacterium</name>
    <dbReference type="NCBI Taxonomy" id="2212470"/>
    <lineage>
        <taxon>Bacteria</taxon>
        <taxon>Candidatus Eiseniibacteriota</taxon>
    </lineage>
</organism>
<dbReference type="InterPro" id="IPR036929">
    <property type="entry name" value="DsbDN_sf"/>
</dbReference>
<evidence type="ECO:0000256" key="1">
    <source>
        <dbReference type="SAM" id="MobiDB-lite"/>
    </source>
</evidence>
<evidence type="ECO:0000259" key="2">
    <source>
        <dbReference type="Pfam" id="PF11412"/>
    </source>
</evidence>
<evidence type="ECO:0000313" key="4">
    <source>
        <dbReference type="Proteomes" id="UP000316292"/>
    </source>
</evidence>
<evidence type="ECO:0000313" key="3">
    <source>
        <dbReference type="EMBL" id="TMQ51209.1"/>
    </source>
</evidence>
<dbReference type="PANTHER" id="PTHR42899">
    <property type="entry name" value="SPERMATOGENESIS-ASSOCIATED PROTEIN 20"/>
    <property type="match status" value="1"/>
</dbReference>
<dbReference type="Proteomes" id="UP000316292">
    <property type="component" value="Unassembled WGS sequence"/>
</dbReference>
<feature type="domain" description="Thiol:disulfide interchange protein DsbD N-terminal" evidence="2">
    <location>
        <begin position="244"/>
        <end position="350"/>
    </location>
</feature>
<feature type="region of interest" description="Disordered" evidence="1">
    <location>
        <begin position="193"/>
        <end position="225"/>
    </location>
</feature>
<dbReference type="Gene3D" id="2.60.40.1250">
    <property type="entry name" value="Thiol:disulfide interchange protein DsbD, N-terminal domain"/>
    <property type="match status" value="1"/>
</dbReference>
<protein>
    <recommendedName>
        <fullName evidence="2">Thiol:disulfide interchange protein DsbD N-terminal domain-containing protein</fullName>
    </recommendedName>
</protein>
<sequence>VTSWNGLMIGAYARTGRVFDRRDYVEAASRAARFVLRALRRDGRLLRSWRAGESRLPAYLEDHAFLAWGLLDLHEVTGESEWMNEARDLVDAMIDRFWDPEEGGFFFVANDHESLIARTKEVFDQAVPSGNGMAARLLVRLWLLSGEGRYEEYAAKMFRLFAGILEHAPRAAEHLLLAFMAWSESKPGAVAAASSAGASESGRGQAAGLAPGATESGGGTRGPLARAQRGPVIVSADGTRRIRAGESFELRLTLEIEPGWHVQSANPSRNDRAATSVELGLAEGLTPGEMKFPEGSLAPLGGEKLPVYTGRVTIRVPIQADPSAPRGKTPLVARVRFQSCDDKRCLAPEQVELSFSVEVV</sequence>
<dbReference type="InterPro" id="IPR008928">
    <property type="entry name" value="6-hairpin_glycosidase_sf"/>
</dbReference>
<feature type="compositionally biased region" description="Low complexity" evidence="1">
    <location>
        <begin position="193"/>
        <end position="208"/>
    </location>
</feature>
<dbReference type="InterPro" id="IPR012341">
    <property type="entry name" value="6hp_glycosidase-like_sf"/>
</dbReference>